<organism evidence="1 2">
    <name type="scientific">Flavobacterium branchiophilum</name>
    <dbReference type="NCBI Taxonomy" id="55197"/>
    <lineage>
        <taxon>Bacteria</taxon>
        <taxon>Pseudomonadati</taxon>
        <taxon>Bacteroidota</taxon>
        <taxon>Flavobacteriia</taxon>
        <taxon>Flavobacteriales</taxon>
        <taxon>Flavobacteriaceae</taxon>
        <taxon>Flavobacterium</taxon>
    </lineage>
</organism>
<dbReference type="OrthoDB" id="1083101at2"/>
<dbReference type="RefSeq" id="WP_097554925.1">
    <property type="nucleotide sequence ID" value="NZ_PCMW01000128.1"/>
</dbReference>
<name>A0A2H3K8J2_9FLAO</name>
<reference evidence="1 2" key="1">
    <citation type="submission" date="2017-09" db="EMBL/GenBank/DDBJ databases">
        <title>Whole genomes of Flavobacteriaceae.</title>
        <authorList>
            <person name="Stine C."/>
            <person name="Li C."/>
            <person name="Tadesse D."/>
        </authorList>
    </citation>
    <scope>NUCLEOTIDE SEQUENCE [LARGE SCALE GENOMIC DNA]</scope>
    <source>
        <strain evidence="1 2">ATCC 35036</strain>
    </source>
</reference>
<evidence type="ECO:0000313" key="2">
    <source>
        <dbReference type="Proteomes" id="UP000220828"/>
    </source>
</evidence>
<protein>
    <submittedName>
        <fullName evidence="1">Uncharacterized protein</fullName>
    </submittedName>
</protein>
<proteinExistence type="predicted"/>
<accession>A0A2H3K8J2</accession>
<dbReference type="EMBL" id="PCMW01000128">
    <property type="protein sequence ID" value="PDS21951.1"/>
    <property type="molecule type" value="Genomic_DNA"/>
</dbReference>
<dbReference type="Proteomes" id="UP000220828">
    <property type="component" value="Unassembled WGS sequence"/>
</dbReference>
<comment type="caution">
    <text evidence="1">The sequence shown here is derived from an EMBL/GenBank/DDBJ whole genome shotgun (WGS) entry which is preliminary data.</text>
</comment>
<dbReference type="AlphaFoldDB" id="A0A2H3K8J2"/>
<gene>
    <name evidence="1" type="ORF">B0A77_14710</name>
</gene>
<sequence>MEIKSVFNATIYNSNIYQISEEIKRRFHKDLEKIIISNYNGVLTDEFINPKSGGAHFPKFIIWSNEKDPNKVYFCSNYQDGLSNLANNISKNLKCHTVSFMICNDKDIYPGYRYAVSNNGEELRFLQLIKDGSKWDFFMKGKPLEYENTTIYESRYYKNKLNNEIIINFLKHENININTFFEPIKNGILFERIMW</sequence>
<evidence type="ECO:0000313" key="1">
    <source>
        <dbReference type="EMBL" id="PDS21951.1"/>
    </source>
</evidence>